<reference evidence="1" key="2">
    <citation type="submission" date="2020-09" db="EMBL/GenBank/DDBJ databases">
        <authorList>
            <person name="Sun Q."/>
            <person name="Ohkuma M."/>
        </authorList>
    </citation>
    <scope>NUCLEOTIDE SEQUENCE</scope>
    <source>
        <strain evidence="1">JCM 4956</strain>
    </source>
</reference>
<dbReference type="SUPFAM" id="SSF46458">
    <property type="entry name" value="Globin-like"/>
    <property type="match status" value="1"/>
</dbReference>
<evidence type="ECO:0000313" key="2">
    <source>
        <dbReference type="Proteomes" id="UP000645555"/>
    </source>
</evidence>
<proteinExistence type="predicted"/>
<comment type="caution">
    <text evidence="1">The sequence shown here is derived from an EMBL/GenBank/DDBJ whole genome shotgun (WGS) entry which is preliminary data.</text>
</comment>
<dbReference type="InterPro" id="IPR012292">
    <property type="entry name" value="Globin/Proto"/>
</dbReference>
<sequence>MAPEHDLADRDDVSLLVTEFYRRAFADPLIGPLFTDIAHMDLPAHLPVMCDFWETVLFRAGLYRRNALQVHVQLHRLAPLEAQHFSRWLSLWSGTVDDLFTGEKAELAKRQAERIAGSLLRRVNGTDSSELITIQRRAPAV</sequence>
<reference evidence="1" key="1">
    <citation type="journal article" date="2014" name="Int. J. Syst. Evol. Microbiol.">
        <title>Complete genome sequence of Corynebacterium casei LMG S-19264T (=DSM 44701T), isolated from a smear-ripened cheese.</title>
        <authorList>
            <consortium name="US DOE Joint Genome Institute (JGI-PGF)"/>
            <person name="Walter F."/>
            <person name="Albersmeier A."/>
            <person name="Kalinowski J."/>
            <person name="Ruckert C."/>
        </authorList>
    </citation>
    <scope>NUCLEOTIDE SEQUENCE</scope>
    <source>
        <strain evidence="1">JCM 4956</strain>
    </source>
</reference>
<dbReference type="GO" id="GO:0020037">
    <property type="term" value="F:heme binding"/>
    <property type="evidence" value="ECO:0007669"/>
    <property type="project" value="InterPro"/>
</dbReference>
<organism evidence="1 2">
    <name type="scientific">Streptomyces fructofermentans</name>
    <dbReference type="NCBI Taxonomy" id="152141"/>
    <lineage>
        <taxon>Bacteria</taxon>
        <taxon>Bacillati</taxon>
        <taxon>Actinomycetota</taxon>
        <taxon>Actinomycetes</taxon>
        <taxon>Kitasatosporales</taxon>
        <taxon>Streptomycetaceae</taxon>
        <taxon>Streptomyces</taxon>
    </lineage>
</organism>
<name>A0A918NU32_9ACTN</name>
<dbReference type="Proteomes" id="UP000645555">
    <property type="component" value="Unassembled WGS sequence"/>
</dbReference>
<dbReference type="InterPro" id="IPR009050">
    <property type="entry name" value="Globin-like_sf"/>
</dbReference>
<dbReference type="Gene3D" id="1.10.490.10">
    <property type="entry name" value="Globins"/>
    <property type="match status" value="1"/>
</dbReference>
<gene>
    <name evidence="1" type="ORF">GCM10010515_72770</name>
</gene>
<dbReference type="RefSeq" id="WP_190039907.1">
    <property type="nucleotide sequence ID" value="NZ_BMWD01000043.1"/>
</dbReference>
<dbReference type="GO" id="GO:0019825">
    <property type="term" value="F:oxygen binding"/>
    <property type="evidence" value="ECO:0007669"/>
    <property type="project" value="InterPro"/>
</dbReference>
<accession>A0A918NU32</accession>
<evidence type="ECO:0008006" key="3">
    <source>
        <dbReference type="Google" id="ProtNLM"/>
    </source>
</evidence>
<dbReference type="CDD" id="cd08916">
    <property type="entry name" value="TrHb3_P"/>
    <property type="match status" value="1"/>
</dbReference>
<keyword evidence="2" id="KW-1185">Reference proteome</keyword>
<protein>
    <recommendedName>
        <fullName evidence="3">Hemoglobin</fullName>
    </recommendedName>
</protein>
<dbReference type="EMBL" id="BMWD01000043">
    <property type="protein sequence ID" value="GGX95550.1"/>
    <property type="molecule type" value="Genomic_DNA"/>
</dbReference>
<evidence type="ECO:0000313" key="1">
    <source>
        <dbReference type="EMBL" id="GGX95550.1"/>
    </source>
</evidence>
<dbReference type="AlphaFoldDB" id="A0A918NU32"/>